<proteinExistence type="predicted"/>
<evidence type="ECO:0000259" key="7">
    <source>
        <dbReference type="PROSITE" id="PS50010"/>
    </source>
</evidence>
<dbReference type="InParanoid" id="F2UD19"/>
<organism evidence="9">
    <name type="scientific">Salpingoeca rosetta (strain ATCC 50818 / BSB-021)</name>
    <dbReference type="NCBI Taxonomy" id="946362"/>
    <lineage>
        <taxon>Eukaryota</taxon>
        <taxon>Choanoflagellata</taxon>
        <taxon>Craspedida</taxon>
        <taxon>Salpingoecidae</taxon>
        <taxon>Salpingoeca</taxon>
    </lineage>
</organism>
<feature type="domain" description="PH" evidence="6">
    <location>
        <begin position="361"/>
        <end position="463"/>
    </location>
</feature>
<dbReference type="EMBL" id="GL832969">
    <property type="protein sequence ID" value="EGD74514.1"/>
    <property type="molecule type" value="Genomic_DNA"/>
</dbReference>
<evidence type="ECO:0000256" key="3">
    <source>
        <dbReference type="ARBA" id="ARBA00022553"/>
    </source>
</evidence>
<dbReference type="AlphaFoldDB" id="F2UD19"/>
<evidence type="ECO:0000313" key="8">
    <source>
        <dbReference type="EMBL" id="EGD74514.1"/>
    </source>
</evidence>
<dbReference type="GO" id="GO:0005737">
    <property type="term" value="C:cytoplasm"/>
    <property type="evidence" value="ECO:0007669"/>
    <property type="project" value="UniProtKB-SubCell"/>
</dbReference>
<evidence type="ECO:0008006" key="10">
    <source>
        <dbReference type="Google" id="ProtNLM"/>
    </source>
</evidence>
<dbReference type="Pfam" id="PF17838">
    <property type="entry name" value="PH_16"/>
    <property type="match status" value="1"/>
</dbReference>
<dbReference type="GO" id="GO:0005085">
    <property type="term" value="F:guanyl-nucleotide exchange factor activity"/>
    <property type="evidence" value="ECO:0007669"/>
    <property type="project" value="InterPro"/>
</dbReference>
<evidence type="ECO:0000259" key="6">
    <source>
        <dbReference type="PROSITE" id="PS50003"/>
    </source>
</evidence>
<keyword evidence="3" id="KW-0597">Phosphoprotein</keyword>
<evidence type="ECO:0000256" key="5">
    <source>
        <dbReference type="SAM" id="MobiDB-lite"/>
    </source>
</evidence>
<comment type="subcellular location">
    <subcellularLocation>
        <location evidence="1">Cytoplasm</location>
    </subcellularLocation>
</comment>
<dbReference type="KEGG" id="sre:PTSG_05878"/>
<keyword evidence="9" id="KW-1185">Reference proteome</keyword>
<dbReference type="InterPro" id="IPR041020">
    <property type="entry name" value="PH_16"/>
</dbReference>
<dbReference type="InterPro" id="IPR011993">
    <property type="entry name" value="PH-like_dom_sf"/>
</dbReference>
<dbReference type="PROSITE" id="PS50010">
    <property type="entry name" value="DH_2"/>
    <property type="match status" value="1"/>
</dbReference>
<dbReference type="SUPFAM" id="SSF48065">
    <property type="entry name" value="DBL homology domain (DH-domain)"/>
    <property type="match status" value="1"/>
</dbReference>
<keyword evidence="2" id="KW-0963">Cytoplasm</keyword>
<dbReference type="InterPro" id="IPR000219">
    <property type="entry name" value="DH_dom"/>
</dbReference>
<name>F2UD19_SALR5</name>
<reference evidence="8" key="1">
    <citation type="submission" date="2009-08" db="EMBL/GenBank/DDBJ databases">
        <title>Annotation of Salpingoeca rosetta.</title>
        <authorList>
            <consortium name="The Broad Institute Genome Sequencing Platform"/>
            <person name="Russ C."/>
            <person name="Cuomo C."/>
            <person name="Burger G."/>
            <person name="Gray M.W."/>
            <person name="Holland P.W.H."/>
            <person name="King N."/>
            <person name="Lang F.B.F."/>
            <person name="Roger A.J."/>
            <person name="Ruiz-Trillo I."/>
            <person name="Young S.K."/>
            <person name="Zeng Q."/>
            <person name="Gargeya S."/>
            <person name="Alvarado L."/>
            <person name="Berlin A."/>
            <person name="Chapman S.B."/>
            <person name="Chen Z."/>
            <person name="Freedman E."/>
            <person name="Gellesch M."/>
            <person name="Goldberg J."/>
            <person name="Griggs A."/>
            <person name="Gujja S."/>
            <person name="Heilman E."/>
            <person name="Heiman D."/>
            <person name="Howarth C."/>
            <person name="Mehta T."/>
            <person name="Neiman D."/>
            <person name="Pearson M."/>
            <person name="Roberts A."/>
            <person name="Saif S."/>
            <person name="Shea T."/>
            <person name="Shenoy N."/>
            <person name="Sisk P."/>
            <person name="Stolte C."/>
            <person name="Sykes S."/>
            <person name="White J."/>
            <person name="Yandava C."/>
            <person name="Haas B."/>
            <person name="Nusbaum C."/>
            <person name="Birren B."/>
        </authorList>
    </citation>
    <scope>NUCLEOTIDE SEQUENCE [LARGE SCALE GENOMIC DNA]</scope>
    <source>
        <strain evidence="8">ATCC 50818</strain>
    </source>
</reference>
<dbReference type="Gene3D" id="1.20.900.10">
    <property type="entry name" value="Dbl homology (DH) domain"/>
    <property type="match status" value="1"/>
</dbReference>
<sequence>MSSPNHSTPAHPDTGYGHEEKQGRGWLRSKIKINYSSKKRDSVHAPADDDSLPKPKTSKLKKPFKTLRRKEGSKQTIDFSSVSQSDSQASGGDDASQSASSGSSEQLGIPPDPAATEPLSWTEIAPESLTRGMKDKDVKRQEMIYELIQTERGFIRFLTILRVLFRQRVELEGVVTPEESSTLFCNVDDVLAMNAQLCERLLSAKQQSPTPRIERVGPMLRECFEALDPHVYAVFCANQRRAVALFQQKMKSSPEFARVLDRVHSNPHCARLKFPDFVAKVFQRLSKYPLLLSGIEKYAPKGSSFKSERHDVHAAILRSKHILEEMDWERVLDLQHNLDFSACTSELKHLRRLDLTAHPRQIMREGSLDIVIDSQNNVKEVYVIVLTDLILFTQRRDGHFLLKCPGRNITNEGAKSPVLRLRDAHARAEAAAKDGFLLLNKTDACIYQLRAMSKKKEWIETIT</sequence>
<feature type="compositionally biased region" description="Low complexity" evidence="5">
    <location>
        <begin position="80"/>
        <end position="104"/>
    </location>
</feature>
<dbReference type="Proteomes" id="UP000007799">
    <property type="component" value="Unassembled WGS sequence"/>
</dbReference>
<feature type="region of interest" description="Disordered" evidence="5">
    <location>
        <begin position="1"/>
        <end position="128"/>
    </location>
</feature>
<dbReference type="PANTHER" id="PTHR45872">
    <property type="entry name" value="RHO GUANINE NUCLEOTIDE EXCHANGE FACTOR 2, ISOFORM D"/>
    <property type="match status" value="1"/>
</dbReference>
<dbReference type="OMA" id="RPHAEID"/>
<dbReference type="Gene3D" id="2.30.29.30">
    <property type="entry name" value="Pleckstrin-homology domain (PH domain)/Phosphotyrosine-binding domain (PTB)"/>
    <property type="match status" value="1"/>
</dbReference>
<dbReference type="GeneID" id="16073342"/>
<evidence type="ECO:0000256" key="2">
    <source>
        <dbReference type="ARBA" id="ARBA00022490"/>
    </source>
</evidence>
<evidence type="ECO:0000256" key="1">
    <source>
        <dbReference type="ARBA" id="ARBA00004496"/>
    </source>
</evidence>
<evidence type="ECO:0000256" key="4">
    <source>
        <dbReference type="ARBA" id="ARBA00023054"/>
    </source>
</evidence>
<dbReference type="SMART" id="SM00325">
    <property type="entry name" value="RhoGEF"/>
    <property type="match status" value="1"/>
</dbReference>
<dbReference type="GO" id="GO:0007186">
    <property type="term" value="P:G protein-coupled receptor signaling pathway"/>
    <property type="evidence" value="ECO:0007669"/>
    <property type="project" value="TreeGrafter"/>
</dbReference>
<feature type="domain" description="DH" evidence="7">
    <location>
        <begin position="139"/>
        <end position="329"/>
    </location>
</feature>
<keyword evidence="4" id="KW-0175">Coiled coil</keyword>
<accession>F2UD19</accession>
<feature type="compositionally biased region" description="Basic and acidic residues" evidence="5">
    <location>
        <begin position="38"/>
        <end position="53"/>
    </location>
</feature>
<dbReference type="SUPFAM" id="SSF50729">
    <property type="entry name" value="PH domain-like"/>
    <property type="match status" value="1"/>
</dbReference>
<dbReference type="GO" id="GO:0001664">
    <property type="term" value="F:G protein-coupled receptor binding"/>
    <property type="evidence" value="ECO:0007669"/>
    <property type="project" value="TreeGrafter"/>
</dbReference>
<dbReference type="InterPro" id="IPR035899">
    <property type="entry name" value="DBL_dom_sf"/>
</dbReference>
<dbReference type="eggNOG" id="KOG3520">
    <property type="taxonomic scope" value="Eukaryota"/>
</dbReference>
<dbReference type="PANTHER" id="PTHR45872:SF2">
    <property type="entry name" value="RHO GUANINE NUCLEOTIDE EXCHANGE FACTOR 2, ISOFORM D"/>
    <property type="match status" value="1"/>
</dbReference>
<dbReference type="CDD" id="cd00160">
    <property type="entry name" value="RhoGEF"/>
    <property type="match status" value="1"/>
</dbReference>
<feature type="compositionally biased region" description="Basic residues" evidence="5">
    <location>
        <begin position="56"/>
        <end position="68"/>
    </location>
</feature>
<dbReference type="InterPro" id="IPR001849">
    <property type="entry name" value="PH_domain"/>
</dbReference>
<protein>
    <recommendedName>
        <fullName evidence="10">DH domain-containing protein</fullName>
    </recommendedName>
</protein>
<evidence type="ECO:0000313" key="9">
    <source>
        <dbReference type="Proteomes" id="UP000007799"/>
    </source>
</evidence>
<dbReference type="STRING" id="946362.F2UD19"/>
<gene>
    <name evidence="8" type="ORF">PTSG_05878</name>
</gene>
<dbReference type="RefSeq" id="XP_004992771.1">
    <property type="nucleotide sequence ID" value="XM_004992714.1"/>
</dbReference>
<dbReference type="PROSITE" id="PS50003">
    <property type="entry name" value="PH_DOMAIN"/>
    <property type="match status" value="1"/>
</dbReference>
<dbReference type="Pfam" id="PF00621">
    <property type="entry name" value="RhoGEF"/>
    <property type="match status" value="1"/>
</dbReference>
<dbReference type="OrthoDB" id="28045at2759"/>